<gene>
    <name evidence="3" type="ORF">EVA68_07085</name>
</gene>
<dbReference type="Gene3D" id="1.20.1050.10">
    <property type="match status" value="1"/>
</dbReference>
<dbReference type="GO" id="GO:0016740">
    <property type="term" value="F:transferase activity"/>
    <property type="evidence" value="ECO:0007669"/>
    <property type="project" value="UniProtKB-KW"/>
</dbReference>
<dbReference type="CDD" id="cd03046">
    <property type="entry name" value="GST_N_GTT1_like"/>
    <property type="match status" value="1"/>
</dbReference>
<dbReference type="InterPro" id="IPR004045">
    <property type="entry name" value="Glutathione_S-Trfase_N"/>
</dbReference>
<dbReference type="SUPFAM" id="SSF47616">
    <property type="entry name" value="GST C-terminal domain-like"/>
    <property type="match status" value="1"/>
</dbReference>
<organism evidence="3 4">
    <name type="scientific">OM182 bacterium</name>
    <dbReference type="NCBI Taxonomy" id="2510334"/>
    <lineage>
        <taxon>Bacteria</taxon>
        <taxon>Pseudomonadati</taxon>
        <taxon>Pseudomonadota</taxon>
        <taxon>Gammaproteobacteria</taxon>
        <taxon>OMG group</taxon>
        <taxon>OM182 clade</taxon>
    </lineage>
</organism>
<keyword evidence="3" id="KW-0808">Transferase</keyword>
<dbReference type="PROSITE" id="PS50404">
    <property type="entry name" value="GST_NTER"/>
    <property type="match status" value="1"/>
</dbReference>
<dbReference type="Gene3D" id="3.40.30.10">
    <property type="entry name" value="Glutaredoxin"/>
    <property type="match status" value="1"/>
</dbReference>
<dbReference type="PANTHER" id="PTHR44051">
    <property type="entry name" value="GLUTATHIONE S-TRANSFERASE-RELATED"/>
    <property type="match status" value="1"/>
</dbReference>
<dbReference type="EMBL" id="SHAG01000036">
    <property type="protein sequence ID" value="RZO75399.1"/>
    <property type="molecule type" value="Genomic_DNA"/>
</dbReference>
<dbReference type="Proteomes" id="UP000316199">
    <property type="component" value="Unassembled WGS sequence"/>
</dbReference>
<reference evidence="3 4" key="1">
    <citation type="submission" date="2019-02" db="EMBL/GenBank/DDBJ databases">
        <title>Prokaryotic population dynamics and viral predation in marine succession experiment using metagenomics: the confinement effect.</title>
        <authorList>
            <person name="Haro-Moreno J.M."/>
            <person name="Rodriguez-Valera F."/>
            <person name="Lopez-Perez M."/>
        </authorList>
    </citation>
    <scope>NUCLEOTIDE SEQUENCE [LARGE SCALE GENOMIC DNA]</scope>
    <source>
        <strain evidence="3">MED-G157</strain>
    </source>
</reference>
<sequence length="207" mass="23716">MHQRRCALLTIYYVAGTRAIRPVWLCEELQIPYQREDISFDPEFRASAEWRSINPVGKVPAMRDGDLVLFESCAMVQVILDRYGNDQLEPKKGTDEHALMQQWSWFAESTLARPAGEIVNHQRVFGDDVVTKVVAEMKERVRLCLTAVDDAMIEKEFLLDFGFSTADINLGYSLHLASSYVDYDDLVNARAYYERLAARPAFQKAVK</sequence>
<evidence type="ECO:0000259" key="2">
    <source>
        <dbReference type="PROSITE" id="PS50405"/>
    </source>
</evidence>
<protein>
    <submittedName>
        <fullName evidence="3">Glutathione S-transferase family protein</fullName>
    </submittedName>
</protein>
<dbReference type="InterPro" id="IPR010987">
    <property type="entry name" value="Glutathione-S-Trfase_C-like"/>
</dbReference>
<dbReference type="Pfam" id="PF02798">
    <property type="entry name" value="GST_N"/>
    <property type="match status" value="1"/>
</dbReference>
<evidence type="ECO:0000259" key="1">
    <source>
        <dbReference type="PROSITE" id="PS50404"/>
    </source>
</evidence>
<dbReference type="SFLD" id="SFLDG00358">
    <property type="entry name" value="Main_(cytGST)"/>
    <property type="match status" value="1"/>
</dbReference>
<dbReference type="InterPro" id="IPR036282">
    <property type="entry name" value="Glutathione-S-Trfase_C_sf"/>
</dbReference>
<feature type="domain" description="GST C-terminal" evidence="2">
    <location>
        <begin position="93"/>
        <end position="207"/>
    </location>
</feature>
<evidence type="ECO:0000313" key="4">
    <source>
        <dbReference type="Proteomes" id="UP000316199"/>
    </source>
</evidence>
<dbReference type="PANTHER" id="PTHR44051:SF8">
    <property type="entry name" value="GLUTATHIONE S-TRANSFERASE GSTA"/>
    <property type="match status" value="1"/>
</dbReference>
<name>A0A520RYU4_9GAMM</name>
<dbReference type="SFLD" id="SFLDG01150">
    <property type="entry name" value="Main.1:_Beta-like"/>
    <property type="match status" value="1"/>
</dbReference>
<dbReference type="InterPro" id="IPR040079">
    <property type="entry name" value="Glutathione_S-Trfase"/>
</dbReference>
<evidence type="ECO:0000313" key="3">
    <source>
        <dbReference type="EMBL" id="RZO75399.1"/>
    </source>
</evidence>
<dbReference type="SFLD" id="SFLDS00019">
    <property type="entry name" value="Glutathione_Transferase_(cytos"/>
    <property type="match status" value="1"/>
</dbReference>
<dbReference type="AlphaFoldDB" id="A0A520RYU4"/>
<comment type="caution">
    <text evidence="3">The sequence shown here is derived from an EMBL/GenBank/DDBJ whole genome shotgun (WGS) entry which is preliminary data.</text>
</comment>
<dbReference type="InterPro" id="IPR036249">
    <property type="entry name" value="Thioredoxin-like_sf"/>
</dbReference>
<proteinExistence type="predicted"/>
<dbReference type="SUPFAM" id="SSF52833">
    <property type="entry name" value="Thioredoxin-like"/>
    <property type="match status" value="1"/>
</dbReference>
<feature type="domain" description="GST N-terminal" evidence="1">
    <location>
        <begin position="6"/>
        <end position="87"/>
    </location>
</feature>
<dbReference type="PROSITE" id="PS50405">
    <property type="entry name" value="GST_CTER"/>
    <property type="match status" value="1"/>
</dbReference>
<accession>A0A520RYU4</accession>